<dbReference type="AlphaFoldDB" id="A0A8J3GSJ1"/>
<feature type="transmembrane region" description="Helical" evidence="1">
    <location>
        <begin position="21"/>
        <end position="39"/>
    </location>
</feature>
<keyword evidence="1" id="KW-1133">Transmembrane helix</keyword>
<keyword evidence="1" id="KW-0472">Membrane</keyword>
<dbReference type="EMBL" id="BNAI01000007">
    <property type="protein sequence ID" value="GHF23561.1"/>
    <property type="molecule type" value="Genomic_DNA"/>
</dbReference>
<proteinExistence type="predicted"/>
<feature type="transmembrane region" description="Helical" evidence="1">
    <location>
        <begin position="199"/>
        <end position="223"/>
    </location>
</feature>
<protein>
    <recommendedName>
        <fullName evidence="4">DUF4337 domain-containing protein</fullName>
    </recommendedName>
</protein>
<reference evidence="2" key="2">
    <citation type="submission" date="2020-09" db="EMBL/GenBank/DDBJ databases">
        <authorList>
            <person name="Sun Q."/>
            <person name="Zhou Y."/>
        </authorList>
    </citation>
    <scope>NUCLEOTIDE SEQUENCE</scope>
    <source>
        <strain evidence="2">CGMCC 1.16548</strain>
    </source>
</reference>
<evidence type="ECO:0000313" key="3">
    <source>
        <dbReference type="Proteomes" id="UP000617531"/>
    </source>
</evidence>
<evidence type="ECO:0000256" key="1">
    <source>
        <dbReference type="SAM" id="Phobius"/>
    </source>
</evidence>
<comment type="caution">
    <text evidence="2">The sequence shown here is derived from an EMBL/GenBank/DDBJ whole genome shotgun (WGS) entry which is preliminary data.</text>
</comment>
<evidence type="ECO:0008006" key="4">
    <source>
        <dbReference type="Google" id="ProtNLM"/>
    </source>
</evidence>
<dbReference type="Proteomes" id="UP000617531">
    <property type="component" value="Unassembled WGS sequence"/>
</dbReference>
<dbReference type="RefSeq" id="WP_191283956.1">
    <property type="nucleotide sequence ID" value="NZ_BNAI01000007.1"/>
</dbReference>
<keyword evidence="1" id="KW-0812">Transmembrane</keyword>
<feature type="transmembrane region" description="Helical" evidence="1">
    <location>
        <begin position="172"/>
        <end position="192"/>
    </location>
</feature>
<name>A0A8J3GSJ1_9MICO</name>
<evidence type="ECO:0000313" key="2">
    <source>
        <dbReference type="EMBL" id="GHF23561.1"/>
    </source>
</evidence>
<accession>A0A8J3GSJ1</accession>
<sequence>MPETPSTPDPTAPWWKRHVELITVIMLGVVATATAYTSFQSGIYGGHSDDKISQSETAATLAESLYLEGNQQYVLDSQTIQQLSAYAIAADAGDATAAAQYDDLYFIGVSEELDAAIQNAAALDESDPEFWHDPQADEDYQTALFGGYAEENDNAVALRAEGDELGYRGDLLSLYTTLMAVTLFLLGIAAVVKRPVLQWVLIATGGSIFLVTSVLTALVPFTWL</sequence>
<organism evidence="2 3">
    <name type="scientific">Pseudolysinimonas yzui</name>
    <dbReference type="NCBI Taxonomy" id="2708254"/>
    <lineage>
        <taxon>Bacteria</taxon>
        <taxon>Bacillati</taxon>
        <taxon>Actinomycetota</taxon>
        <taxon>Actinomycetes</taxon>
        <taxon>Micrococcales</taxon>
        <taxon>Microbacteriaceae</taxon>
        <taxon>Pseudolysinimonas</taxon>
    </lineage>
</organism>
<keyword evidence="3" id="KW-1185">Reference proteome</keyword>
<reference evidence="2" key="1">
    <citation type="journal article" date="2014" name="Int. J. Syst. Evol. Microbiol.">
        <title>Complete genome sequence of Corynebacterium casei LMG S-19264T (=DSM 44701T), isolated from a smear-ripened cheese.</title>
        <authorList>
            <consortium name="US DOE Joint Genome Institute (JGI-PGF)"/>
            <person name="Walter F."/>
            <person name="Albersmeier A."/>
            <person name="Kalinowski J."/>
            <person name="Ruckert C."/>
        </authorList>
    </citation>
    <scope>NUCLEOTIDE SEQUENCE</scope>
    <source>
        <strain evidence="2">CGMCC 1.16548</strain>
    </source>
</reference>
<gene>
    <name evidence="2" type="ORF">GCM10011600_25870</name>
</gene>